<dbReference type="Proteomes" id="UP000812031">
    <property type="component" value="Unassembled WGS sequence"/>
</dbReference>
<name>A0ABS6Y0P1_9FLAO</name>
<accession>A0ABS6Y0P1</accession>
<organism evidence="1 2">
    <name type="scientific">Flavobacterium taihuense</name>
    <dbReference type="NCBI Taxonomy" id="2857508"/>
    <lineage>
        <taxon>Bacteria</taxon>
        <taxon>Pseudomonadati</taxon>
        <taxon>Bacteroidota</taxon>
        <taxon>Flavobacteriia</taxon>
        <taxon>Flavobacteriales</taxon>
        <taxon>Flavobacteriaceae</taxon>
        <taxon>Flavobacterium</taxon>
    </lineage>
</organism>
<evidence type="ECO:0000313" key="1">
    <source>
        <dbReference type="EMBL" id="MBW4362502.1"/>
    </source>
</evidence>
<sequence>MRKLIHSRFELDLSTFKISDTEENNWYSDSFFLKYSFPFEIDLEDDLDIAFGFISLYNSENVETYFELLYVHGNTIEKAILEIESYQEKLSCTLRFGFEQLPSFDKKLSELSLDKFSLAEGTTIYEHAETIIFKSWPDSNYNFPQIHVDKYDTSDGIWENFGRILNNRTDGAFLENSVDVTLDITYNRNVMQPLPYFLHILQRGMADAGYMLSGKILTDDRISKACLYGDVDYFKTPTLQEPIDVIQMSEDASYTNGIETQNFHYNTVLASPGKYNIQGTIKSLRWSNYWCYFTIKYRDTLLFEQKSYATNWQHGTTWRDYTVDITFETIADMNPNDITIEGYVDYSEEQTIIDLSIVTLVLFDSTGTAIPTIENENKVDLTKAVADITFGDFVKVIKNWFNYDLAIENNFAIMDPIEDEINYNDAEDLQFTEIKRPLRKFSQGVSFLLKFQDVESNDYNFQPVFQDRDSVLNSDYVTDEKTTTIEINALPLPLLTRNGAQTAHAFESNDSKVFLVKYDGVYNGNNLAQPTTEYLIPAVHLRDWQKWFEFRIFAQAFSWGFKAWDEQLLKIKAKRKIFAYNRYHIIKNINKTETVPDQFMVEIETNTLK</sequence>
<dbReference type="RefSeq" id="WP_219318985.1">
    <property type="nucleotide sequence ID" value="NZ_JAHWYN010000025.1"/>
</dbReference>
<protein>
    <submittedName>
        <fullName evidence="1">Uncharacterized protein</fullName>
    </submittedName>
</protein>
<reference evidence="1 2" key="1">
    <citation type="submission" date="2021-07" db="EMBL/GenBank/DDBJ databases">
        <title>Flavobacterium sp. nov. isolated from sediment on the Taihu Lake.</title>
        <authorList>
            <person name="Qu J.-H."/>
        </authorList>
    </citation>
    <scope>NUCLEOTIDE SEQUENCE [LARGE SCALE GENOMIC DNA]</scope>
    <source>
        <strain evidence="1 2">NAS39</strain>
    </source>
</reference>
<evidence type="ECO:0000313" key="2">
    <source>
        <dbReference type="Proteomes" id="UP000812031"/>
    </source>
</evidence>
<gene>
    <name evidence="1" type="ORF">KZH69_18615</name>
</gene>
<proteinExistence type="predicted"/>
<dbReference type="EMBL" id="JAHWYN010000025">
    <property type="protein sequence ID" value="MBW4362502.1"/>
    <property type="molecule type" value="Genomic_DNA"/>
</dbReference>
<keyword evidence="2" id="KW-1185">Reference proteome</keyword>
<comment type="caution">
    <text evidence="1">The sequence shown here is derived from an EMBL/GenBank/DDBJ whole genome shotgun (WGS) entry which is preliminary data.</text>
</comment>